<dbReference type="InterPro" id="IPR001245">
    <property type="entry name" value="Ser-Thr/Tyr_kinase_cat_dom"/>
</dbReference>
<dbReference type="CDD" id="cd14066">
    <property type="entry name" value="STKc_IRAK"/>
    <property type="match status" value="1"/>
</dbReference>
<dbReference type="InterPro" id="IPR011009">
    <property type="entry name" value="Kinase-like_dom_sf"/>
</dbReference>
<feature type="region of interest" description="Disordered" evidence="3">
    <location>
        <begin position="465"/>
        <end position="500"/>
    </location>
</feature>
<keyword evidence="2" id="KW-0067">ATP-binding</keyword>
<proteinExistence type="predicted"/>
<evidence type="ECO:0000313" key="6">
    <source>
        <dbReference type="EMBL" id="CAK9234594.1"/>
    </source>
</evidence>
<reference evidence="6" key="1">
    <citation type="submission" date="2024-02" db="EMBL/GenBank/DDBJ databases">
        <authorList>
            <consortium name="ELIXIR-Norway"/>
            <consortium name="Elixir Norway"/>
        </authorList>
    </citation>
    <scope>NUCLEOTIDE SEQUENCE</scope>
</reference>
<dbReference type="Pfam" id="PF07714">
    <property type="entry name" value="PK_Tyr_Ser-Thr"/>
    <property type="match status" value="1"/>
</dbReference>
<keyword evidence="7" id="KW-1185">Reference proteome</keyword>
<feature type="compositionally biased region" description="Low complexity" evidence="3">
    <location>
        <begin position="465"/>
        <end position="474"/>
    </location>
</feature>
<evidence type="ECO:0000256" key="1">
    <source>
        <dbReference type="ARBA" id="ARBA00022741"/>
    </source>
</evidence>
<dbReference type="PANTHER" id="PTHR47989:SF47">
    <property type="entry name" value="SERINE_THREONINE-PROTEIN KINASE PBL28-RELATED"/>
    <property type="match status" value="1"/>
</dbReference>
<protein>
    <recommendedName>
        <fullName evidence="5">Protein kinase domain-containing protein</fullName>
    </recommendedName>
</protein>
<evidence type="ECO:0000313" key="7">
    <source>
        <dbReference type="Proteomes" id="UP001497512"/>
    </source>
</evidence>
<keyword evidence="4" id="KW-0472">Membrane</keyword>
<dbReference type="PANTHER" id="PTHR47989">
    <property type="entry name" value="OS01G0750732 PROTEIN"/>
    <property type="match status" value="1"/>
</dbReference>
<dbReference type="PROSITE" id="PS50011">
    <property type="entry name" value="PROTEIN_KINASE_DOM"/>
    <property type="match status" value="1"/>
</dbReference>
<evidence type="ECO:0000256" key="2">
    <source>
        <dbReference type="ARBA" id="ARBA00022840"/>
    </source>
</evidence>
<dbReference type="PROSITE" id="PS00108">
    <property type="entry name" value="PROTEIN_KINASE_ST"/>
    <property type="match status" value="1"/>
</dbReference>
<dbReference type="InterPro" id="IPR000719">
    <property type="entry name" value="Prot_kinase_dom"/>
</dbReference>
<sequence length="667" mass="75792">MRFRKKGSKGKYDWGLQIEVTIMLKAWSMFMLMTTFDMFWEVQGGQPEAANMTPDNLSSDLCTVQMPMASAGMQTEVSKLAKSVMAIDMFRTIVSITVIFIVGLSTGFWWQMSKKVEAPPPQQQQPLQELNAAMSSPREQQVGSLEMFTLQEILTMTDFFKVVLGKGGQGTVYEATLPGPEPQQKAAVKKLDRNKALDGVRTNSGEEMKNQDSIEKEFWSELRSISRLHHNNLVSLLGYCIEADQLFLIYEFMENGSLQQHLHNKKNEETDSGHLFDWHQRMKVAVDVAQGLEYLHNYAKPTLVHRDIKPSNILFDADMHAKIADFGLSKTQNMDPSTSMRLKGTPGYVDPDYYKTGQANEKNDVYSYGVVLLELVTGKKAIERQTSLVDWCREFLHSDPELWPLLMPKMVDDRINPGEYLPQQLLAVVQLAMACVDDEPERRPSMREVVKRLYIADCEDASSSEISNEDSLSNHGGLSNRTSGSPQASTYTRTSSNNGPPTYVITETSVVIKYTIENKKLAIRCKIWPTMQNLGLNKIEATLDDALMWKKGLWFYNASSSREFSVDEVKLRAEWQVGLRFSRHLLKPGDPRRHQGPFCVEYLALKDAQGEPLIEYHGDRSPRYPLNRESSVEPPATSPMHRRRSSIMRDSSFRKKTRKSLANLAPR</sequence>
<organism evidence="6 7">
    <name type="scientific">Sphagnum troendelagicum</name>
    <dbReference type="NCBI Taxonomy" id="128251"/>
    <lineage>
        <taxon>Eukaryota</taxon>
        <taxon>Viridiplantae</taxon>
        <taxon>Streptophyta</taxon>
        <taxon>Embryophyta</taxon>
        <taxon>Bryophyta</taxon>
        <taxon>Sphagnophytina</taxon>
        <taxon>Sphagnopsida</taxon>
        <taxon>Sphagnales</taxon>
        <taxon>Sphagnaceae</taxon>
        <taxon>Sphagnum</taxon>
    </lineage>
</organism>
<dbReference type="Gene3D" id="3.30.200.20">
    <property type="entry name" value="Phosphorylase Kinase, domain 1"/>
    <property type="match status" value="1"/>
</dbReference>
<keyword evidence="4" id="KW-0812">Transmembrane</keyword>
<name>A0ABP0V0C6_9BRYO</name>
<evidence type="ECO:0000256" key="4">
    <source>
        <dbReference type="SAM" id="Phobius"/>
    </source>
</evidence>
<dbReference type="SUPFAM" id="SSF56112">
    <property type="entry name" value="Protein kinase-like (PK-like)"/>
    <property type="match status" value="1"/>
</dbReference>
<feature type="compositionally biased region" description="Polar residues" evidence="3">
    <location>
        <begin position="476"/>
        <end position="500"/>
    </location>
</feature>
<dbReference type="EMBL" id="OZ019900">
    <property type="protein sequence ID" value="CAK9234594.1"/>
    <property type="molecule type" value="Genomic_DNA"/>
</dbReference>
<dbReference type="SMART" id="SM00220">
    <property type="entry name" value="S_TKc"/>
    <property type="match status" value="1"/>
</dbReference>
<evidence type="ECO:0000256" key="3">
    <source>
        <dbReference type="SAM" id="MobiDB-lite"/>
    </source>
</evidence>
<dbReference type="Proteomes" id="UP001497512">
    <property type="component" value="Chromosome 8"/>
</dbReference>
<gene>
    <name evidence="6" type="ORF">CSSPTR1EN2_LOCUS22295</name>
</gene>
<feature type="transmembrane region" description="Helical" evidence="4">
    <location>
        <begin position="89"/>
        <end position="110"/>
    </location>
</feature>
<keyword evidence="1" id="KW-0547">Nucleotide-binding</keyword>
<accession>A0ABP0V0C6</accession>
<feature type="region of interest" description="Disordered" evidence="3">
    <location>
        <begin position="616"/>
        <end position="667"/>
    </location>
</feature>
<feature type="domain" description="Protein kinase" evidence="5">
    <location>
        <begin position="158"/>
        <end position="455"/>
    </location>
</feature>
<dbReference type="Gene3D" id="1.10.510.10">
    <property type="entry name" value="Transferase(Phosphotransferase) domain 1"/>
    <property type="match status" value="1"/>
</dbReference>
<dbReference type="InterPro" id="IPR008271">
    <property type="entry name" value="Ser/Thr_kinase_AS"/>
</dbReference>
<evidence type="ECO:0000259" key="5">
    <source>
        <dbReference type="PROSITE" id="PS50011"/>
    </source>
</evidence>
<keyword evidence="4" id="KW-1133">Transmembrane helix</keyword>